<protein>
    <submittedName>
        <fullName evidence="1">Unnamed protein product</fullName>
    </submittedName>
</protein>
<evidence type="ECO:0000313" key="2">
    <source>
        <dbReference type="Proteomes" id="UP001165063"/>
    </source>
</evidence>
<dbReference type="EMBL" id="BSXU01000771">
    <property type="protein sequence ID" value="GMG21722.1"/>
    <property type="molecule type" value="Genomic_DNA"/>
</dbReference>
<dbReference type="AlphaFoldDB" id="A0A9W6YW57"/>
<keyword evidence="2" id="KW-1185">Reference proteome</keyword>
<gene>
    <name evidence="1" type="ORF">Amon01_000220800</name>
</gene>
<sequence length="542" mass="62246">MSTSTTSFPPSDIENMQTGSDLKSQKFLQIMEFLPLEVVLKIVMITINQFDLHTLVSLLGKTASIDQIISTAFVTATEYQFEQFESLSELELSKLIQFMLSKDLKFKTIHASSFQVTTTALWSKLANFCHHYTLEGQSDSCVFYDTESSLVESWCNKVSSIKFNFNYSLSLDYEKLKVPQDFSKFNNLKQISISAYLHHDSISRIKELLWQFNKRAVDFKFDILVSYAEKWSDYWSKLMNDLKEYGIENPKSSIQFKFEYGFNKGDVQNIEPIQSTITRMRYTMAKDESPSIQWLDGFNQLEEFSLKLDGQLDYDIKFQNSTIKKMEITGSHDSHALDLTHMTKLQELNLSNLSIDSISLPTSLHTLNLDGCSFYAGPLTLPSNLHHLKVLTGSLPQFQNISQLTRLDSIEVSKFSSMNRFKQLVSQLPSCLMAFHVGLTSWQRVDSHQFPVSSNREQQQQQQQTQQSEFFKFNNGQFEVVLGTSVNDENELNCIQKDLALQCRLLSTVNKRDLSLDNFNGVLSELKPEFLEVNSKRISTLV</sequence>
<reference evidence="1" key="1">
    <citation type="submission" date="2023-04" db="EMBL/GenBank/DDBJ databases">
        <title>Ambrosiozyma monospora NBRC 1965.</title>
        <authorList>
            <person name="Ichikawa N."/>
            <person name="Sato H."/>
            <person name="Tonouchi N."/>
        </authorList>
    </citation>
    <scope>NUCLEOTIDE SEQUENCE</scope>
    <source>
        <strain evidence="1">NBRC 1965</strain>
    </source>
</reference>
<name>A0A9W6YW57_AMBMO</name>
<dbReference type="InterPro" id="IPR032675">
    <property type="entry name" value="LRR_dom_sf"/>
</dbReference>
<dbReference type="SUPFAM" id="SSF52058">
    <property type="entry name" value="L domain-like"/>
    <property type="match status" value="1"/>
</dbReference>
<accession>A0A9W6YW57</accession>
<evidence type="ECO:0000313" key="1">
    <source>
        <dbReference type="EMBL" id="GMG21722.1"/>
    </source>
</evidence>
<proteinExistence type="predicted"/>
<dbReference type="Gene3D" id="3.80.10.10">
    <property type="entry name" value="Ribonuclease Inhibitor"/>
    <property type="match status" value="1"/>
</dbReference>
<dbReference type="Proteomes" id="UP001165063">
    <property type="component" value="Unassembled WGS sequence"/>
</dbReference>
<organism evidence="1 2">
    <name type="scientific">Ambrosiozyma monospora</name>
    <name type="common">Yeast</name>
    <name type="synonym">Endomycopsis monosporus</name>
    <dbReference type="NCBI Taxonomy" id="43982"/>
    <lineage>
        <taxon>Eukaryota</taxon>
        <taxon>Fungi</taxon>
        <taxon>Dikarya</taxon>
        <taxon>Ascomycota</taxon>
        <taxon>Saccharomycotina</taxon>
        <taxon>Pichiomycetes</taxon>
        <taxon>Pichiales</taxon>
        <taxon>Pichiaceae</taxon>
        <taxon>Ambrosiozyma</taxon>
    </lineage>
</organism>
<comment type="caution">
    <text evidence="1">The sequence shown here is derived from an EMBL/GenBank/DDBJ whole genome shotgun (WGS) entry which is preliminary data.</text>
</comment>